<dbReference type="Pfam" id="PF13673">
    <property type="entry name" value="Acetyltransf_10"/>
    <property type="match status" value="1"/>
</dbReference>
<protein>
    <submittedName>
        <fullName evidence="2">Protein elaA</fullName>
    </submittedName>
</protein>
<evidence type="ECO:0000313" key="2">
    <source>
        <dbReference type="EMBL" id="BAN05852.1"/>
    </source>
</evidence>
<evidence type="ECO:0000313" key="3">
    <source>
        <dbReference type="Proteomes" id="UP000012042"/>
    </source>
</evidence>
<feature type="domain" description="N-acetyltransferase" evidence="1">
    <location>
        <begin position="8"/>
        <end position="148"/>
    </location>
</feature>
<dbReference type="GO" id="GO:0016747">
    <property type="term" value="F:acyltransferase activity, transferring groups other than amino-acyl groups"/>
    <property type="evidence" value="ECO:0007669"/>
    <property type="project" value="InterPro"/>
</dbReference>
<dbReference type="PATRIC" id="fig|1001583.3.peg.213"/>
<accession>M5AC31</accession>
<dbReference type="AlphaFoldDB" id="M5AC31"/>
<evidence type="ECO:0000259" key="1">
    <source>
        <dbReference type="PROSITE" id="PS51186"/>
    </source>
</evidence>
<dbReference type="HOGENOM" id="CLU_056607_3_1_9"/>
<organism evidence="2 3">
    <name type="scientific">Levilactobacillus brevis KB290</name>
    <dbReference type="NCBI Taxonomy" id="1001583"/>
    <lineage>
        <taxon>Bacteria</taxon>
        <taxon>Bacillati</taxon>
        <taxon>Bacillota</taxon>
        <taxon>Bacilli</taxon>
        <taxon>Lactobacillales</taxon>
        <taxon>Lactobacillaceae</taxon>
        <taxon>Levilactobacillus</taxon>
    </lineage>
</organism>
<name>M5AC31_LEVBR</name>
<dbReference type="PROSITE" id="PS51186">
    <property type="entry name" value="GNAT"/>
    <property type="match status" value="1"/>
</dbReference>
<gene>
    <name evidence="2" type="ORF">LVISKB_0217</name>
</gene>
<dbReference type="EMBL" id="AP012167">
    <property type="protein sequence ID" value="BAN05852.1"/>
    <property type="molecule type" value="Genomic_DNA"/>
</dbReference>
<dbReference type="InterPro" id="IPR000182">
    <property type="entry name" value="GNAT_dom"/>
</dbReference>
<dbReference type="KEGG" id="lbk:LVISKB_0217"/>
<proteinExistence type="predicted"/>
<dbReference type="SUPFAM" id="SSF55729">
    <property type="entry name" value="Acyl-CoA N-acyltransferases (Nat)"/>
    <property type="match status" value="1"/>
</dbReference>
<dbReference type="InterPro" id="IPR016181">
    <property type="entry name" value="Acyl_CoA_acyltransferase"/>
</dbReference>
<dbReference type="Proteomes" id="UP000012042">
    <property type="component" value="Chromosome"/>
</dbReference>
<reference evidence="2 3" key="1">
    <citation type="journal article" date="2013" name="PLoS ONE">
        <title>Genomic Analysis by Deep Sequencing of the Probiotic Lactobacillus brevis KB290 Harboring Nine Plasmids Reveals Genomic Stability.</title>
        <authorList>
            <person name="Fukao M."/>
            <person name="Oshima K."/>
            <person name="Morita H."/>
            <person name="Toh H."/>
            <person name="Suda W."/>
            <person name="Kim S.W."/>
            <person name="Suzuki S."/>
            <person name="Yakabe T."/>
            <person name="Hattori M."/>
            <person name="Yajima N."/>
        </authorList>
    </citation>
    <scope>NUCLEOTIDE SEQUENCE [LARGE SCALE GENOMIC DNA]</scope>
    <source>
        <strain evidence="2 3">KB290</strain>
    </source>
</reference>
<sequence length="150" mass="16867">MMAMLTVKQTNELTSQELVQVLKERVAVFVVEQNCPYQEVDANDFDDLHVQLTDDAGQLQAYTRIMDRGDSVTFGRVLVVKAYRGTGLGQQIVQATLDAIAKRFPGKPIQIQAQAYLQKFYAGFGFKPVSAVYLEDDIPHLDMRLEATHD</sequence>
<dbReference type="Gene3D" id="3.40.630.30">
    <property type="match status" value="1"/>
</dbReference>